<dbReference type="AlphaFoldDB" id="A0A3M7MHV2"/>
<dbReference type="GO" id="GO:0003964">
    <property type="term" value="F:RNA-directed DNA polymerase activity"/>
    <property type="evidence" value="ECO:0007669"/>
    <property type="project" value="UniProtKB-KW"/>
</dbReference>
<evidence type="ECO:0000313" key="1">
    <source>
        <dbReference type="EMBL" id="RMZ74105.1"/>
    </source>
</evidence>
<dbReference type="OrthoDB" id="10282704at2759"/>
<reference evidence="1 2" key="1">
    <citation type="journal article" date="2014" name="PLoS ONE">
        <title>De novo Genome Assembly of the Fungal Plant Pathogen Pyrenophora semeniperda.</title>
        <authorList>
            <person name="Soliai M.M."/>
            <person name="Meyer S.E."/>
            <person name="Udall J.A."/>
            <person name="Elzinga D.E."/>
            <person name="Hermansen R.A."/>
            <person name="Bodily P.M."/>
            <person name="Hart A.A."/>
            <person name="Coleman C.E."/>
        </authorList>
    </citation>
    <scope>NUCLEOTIDE SEQUENCE [LARGE SCALE GENOMIC DNA]</scope>
    <source>
        <strain evidence="1 2">CCB06</strain>
        <tissue evidence="1">Mycelium</tissue>
    </source>
</reference>
<protein>
    <submittedName>
        <fullName evidence="1">Rna-directed dna polymerase from transposon x-element</fullName>
    </submittedName>
</protein>
<proteinExistence type="predicted"/>
<dbReference type="EMBL" id="KE747843">
    <property type="protein sequence ID" value="RMZ74105.1"/>
    <property type="molecule type" value="Genomic_DNA"/>
</dbReference>
<sequence>MKEAVRYLKALLTEPEHFESLLELTNTRRPLAAYVYVISPSLIYHLYTSSPSFNANALGLLAPEQELCFIAQHIHSPTARNLDRVFSTGGNYPTRLHTLPTPKE</sequence>
<organism evidence="1 2">
    <name type="scientific">Pyrenophora seminiperda CCB06</name>
    <dbReference type="NCBI Taxonomy" id="1302712"/>
    <lineage>
        <taxon>Eukaryota</taxon>
        <taxon>Fungi</taxon>
        <taxon>Dikarya</taxon>
        <taxon>Ascomycota</taxon>
        <taxon>Pezizomycotina</taxon>
        <taxon>Dothideomycetes</taxon>
        <taxon>Pleosporomycetidae</taxon>
        <taxon>Pleosporales</taxon>
        <taxon>Pleosporineae</taxon>
        <taxon>Pleosporaceae</taxon>
        <taxon>Pyrenophora</taxon>
    </lineage>
</organism>
<keyword evidence="2" id="KW-1185">Reference proteome</keyword>
<keyword evidence="1" id="KW-0548">Nucleotidyltransferase</keyword>
<evidence type="ECO:0000313" key="2">
    <source>
        <dbReference type="Proteomes" id="UP000265663"/>
    </source>
</evidence>
<dbReference type="Proteomes" id="UP000265663">
    <property type="component" value="Unassembled WGS sequence"/>
</dbReference>
<name>A0A3M7MHV2_9PLEO</name>
<keyword evidence="1" id="KW-0808">Transferase</keyword>
<gene>
    <name evidence="1" type="ORF">GMOD_00004948</name>
</gene>
<accession>A0A3M7MHV2</accession>
<keyword evidence="1" id="KW-0695">RNA-directed DNA polymerase</keyword>